<evidence type="ECO:0000313" key="3">
    <source>
        <dbReference type="Proteomes" id="UP000199424"/>
    </source>
</evidence>
<dbReference type="AlphaFoldDB" id="A0A1I6GSF0"/>
<feature type="domain" description="Glycosyltransferase 2-like" evidence="1">
    <location>
        <begin position="47"/>
        <end position="127"/>
    </location>
</feature>
<dbReference type="InterPro" id="IPR029044">
    <property type="entry name" value="Nucleotide-diphossugar_trans"/>
</dbReference>
<evidence type="ECO:0000313" key="2">
    <source>
        <dbReference type="EMBL" id="SFR45134.1"/>
    </source>
</evidence>
<dbReference type="GO" id="GO:0016740">
    <property type="term" value="F:transferase activity"/>
    <property type="evidence" value="ECO:0007669"/>
    <property type="project" value="UniProtKB-KW"/>
</dbReference>
<keyword evidence="3" id="KW-1185">Reference proteome</keyword>
<accession>A0A1I6GSF0</accession>
<name>A0A1I6GSF0_9GAMM</name>
<dbReference type="Pfam" id="PF00535">
    <property type="entry name" value="Glycos_transf_2"/>
    <property type="match status" value="1"/>
</dbReference>
<reference evidence="3" key="1">
    <citation type="submission" date="2016-10" db="EMBL/GenBank/DDBJ databases">
        <authorList>
            <person name="Varghese N."/>
            <person name="Submissions S."/>
        </authorList>
    </citation>
    <scope>NUCLEOTIDE SEQUENCE [LARGE SCALE GENOMIC DNA]</scope>
    <source>
        <strain evidence="3">CGMCC 1.7285</strain>
    </source>
</reference>
<evidence type="ECO:0000259" key="1">
    <source>
        <dbReference type="Pfam" id="PF00535"/>
    </source>
</evidence>
<protein>
    <submittedName>
        <fullName evidence="2">Glycosyl transferase family 2</fullName>
    </submittedName>
</protein>
<sequence length="261" mass="30222">MIDILISTSNDRIIALADLRPLDNVHYVIVHQVFPDFVLSHNALEASQLLEQREDISYLKVIEKGLSKSRNRAIKASRNKYALIADDDIQFNYSGIFEMVERMSKESIQVASGRHQFFSGQMAKSYKSESFILNKISAASVSSVDMVLDVKAIREHDVFFDERFGLGTELPSGEEYIFINDALKAGLRVKYYPITLAYHPDEVSGHDFFSTPNKTIAKREMFVRCFPKSHYIYRLLFWVKKLPIVIKNRSLLRFTRNILWR</sequence>
<proteinExistence type="predicted"/>
<dbReference type="EMBL" id="FOYU01000001">
    <property type="protein sequence ID" value="SFR45134.1"/>
    <property type="molecule type" value="Genomic_DNA"/>
</dbReference>
<dbReference type="Gene3D" id="3.90.550.10">
    <property type="entry name" value="Spore Coat Polysaccharide Biosynthesis Protein SpsA, Chain A"/>
    <property type="match status" value="1"/>
</dbReference>
<gene>
    <name evidence="2" type="ORF">SAMN04488070_1158</name>
</gene>
<organism evidence="2 3">
    <name type="scientific">Pseudidiomarina maritima</name>
    <dbReference type="NCBI Taxonomy" id="519453"/>
    <lineage>
        <taxon>Bacteria</taxon>
        <taxon>Pseudomonadati</taxon>
        <taxon>Pseudomonadota</taxon>
        <taxon>Gammaproteobacteria</taxon>
        <taxon>Alteromonadales</taxon>
        <taxon>Idiomarinaceae</taxon>
        <taxon>Pseudidiomarina</taxon>
    </lineage>
</organism>
<dbReference type="InterPro" id="IPR001173">
    <property type="entry name" value="Glyco_trans_2-like"/>
</dbReference>
<dbReference type="Proteomes" id="UP000199424">
    <property type="component" value="Unassembled WGS sequence"/>
</dbReference>
<dbReference type="SUPFAM" id="SSF53448">
    <property type="entry name" value="Nucleotide-diphospho-sugar transferases"/>
    <property type="match status" value="1"/>
</dbReference>
<dbReference type="RefSeq" id="WP_092856214.1">
    <property type="nucleotide sequence ID" value="NZ_FOYU01000001.1"/>
</dbReference>
<keyword evidence="2" id="KW-0808">Transferase</keyword>